<protein>
    <submittedName>
        <fullName evidence="3">O-glucosyltransferase rumi-like protein</fullName>
    </submittedName>
</protein>
<sequence length="402" mass="45883">MAFVRRRSIRLVLFCVVLLMVWQFSCTICGTTNSINVLGGFSKYPSKETTESLFLNEQQCRATFPGLTKEIDDAVARGPFVLDKKPDDYQGLVQARIKDGKDAWSFSRSNDPNIKGNYWVMPHFSFWSWPKPFLGTMDQALDGISAIEKRIPWEKKIDKAVWRGTAWFNSVGNTALRPNLLAATKDQDWADVEDLRWETNGIKAKNSIGIEDFCKYKYIIYTEVDTISIPEFGVTYSGRLPFHQACRSIILTPPPSYMMHTTHQLRPLFSSTLPFSPSYNSQTAPPPHNPRWPDSYFPSKANIIFVEPDWSDLHQTIQWLRAHPEIAEGIANRQRESTVDKGLLSPAAEVCYWRSLVRGWSSVVEIEEGTWGKWEKEGGTNGEGMRFESFALTGETKWESVQ</sequence>
<feature type="signal peptide" evidence="1">
    <location>
        <begin position="1"/>
        <end position="27"/>
    </location>
</feature>
<comment type="caution">
    <text evidence="3">The sequence shown here is derived from an EMBL/GenBank/DDBJ whole genome shotgun (WGS) entry which is preliminary data.</text>
</comment>
<evidence type="ECO:0000313" key="4">
    <source>
        <dbReference type="Proteomes" id="UP000481288"/>
    </source>
</evidence>
<dbReference type="OrthoDB" id="202415at2759"/>
<keyword evidence="1" id="KW-0732">Signal</keyword>
<keyword evidence="3" id="KW-0808">Transferase</keyword>
<feature type="chain" id="PRO_5029011434" evidence="1">
    <location>
        <begin position="28"/>
        <end position="402"/>
    </location>
</feature>
<dbReference type="EMBL" id="QGMG01000247">
    <property type="protein sequence ID" value="TVY55382.1"/>
    <property type="molecule type" value="Genomic_DNA"/>
</dbReference>
<evidence type="ECO:0000259" key="2">
    <source>
        <dbReference type="SMART" id="SM00672"/>
    </source>
</evidence>
<accession>A0A7D8Z1Q7</accession>
<evidence type="ECO:0000256" key="1">
    <source>
        <dbReference type="SAM" id="SignalP"/>
    </source>
</evidence>
<gene>
    <name evidence="3" type="ORF">LCER1_G007390</name>
</gene>
<dbReference type="Proteomes" id="UP000481288">
    <property type="component" value="Unassembled WGS sequence"/>
</dbReference>
<name>A0A7D8Z1Q7_9HELO</name>
<dbReference type="SMART" id="SM00672">
    <property type="entry name" value="CAP10"/>
    <property type="match status" value="1"/>
</dbReference>
<proteinExistence type="predicted"/>
<dbReference type="InterPro" id="IPR006598">
    <property type="entry name" value="CAP10"/>
</dbReference>
<keyword evidence="4" id="KW-1185">Reference proteome</keyword>
<dbReference type="GO" id="GO:0016740">
    <property type="term" value="F:transferase activity"/>
    <property type="evidence" value="ECO:0007669"/>
    <property type="project" value="UniProtKB-KW"/>
</dbReference>
<dbReference type="PANTHER" id="PTHR12203">
    <property type="entry name" value="KDEL LYS-ASP-GLU-LEU CONTAINING - RELATED"/>
    <property type="match status" value="1"/>
</dbReference>
<dbReference type="Pfam" id="PF05686">
    <property type="entry name" value="Glyco_transf_90"/>
    <property type="match status" value="1"/>
</dbReference>
<evidence type="ECO:0000313" key="3">
    <source>
        <dbReference type="EMBL" id="TVY55382.1"/>
    </source>
</evidence>
<dbReference type="InterPro" id="IPR051091">
    <property type="entry name" value="O-Glucosyltr/Glycosyltrsf_90"/>
</dbReference>
<feature type="domain" description="Glycosyl transferase CAP10" evidence="2">
    <location>
        <begin position="80"/>
        <end position="367"/>
    </location>
</feature>
<dbReference type="AlphaFoldDB" id="A0A7D8Z1Q7"/>
<organism evidence="3 4">
    <name type="scientific">Lachnellula cervina</name>
    <dbReference type="NCBI Taxonomy" id="1316786"/>
    <lineage>
        <taxon>Eukaryota</taxon>
        <taxon>Fungi</taxon>
        <taxon>Dikarya</taxon>
        <taxon>Ascomycota</taxon>
        <taxon>Pezizomycotina</taxon>
        <taxon>Leotiomycetes</taxon>
        <taxon>Helotiales</taxon>
        <taxon>Lachnaceae</taxon>
        <taxon>Lachnellula</taxon>
    </lineage>
</organism>
<reference evidence="3 4" key="1">
    <citation type="submission" date="2018-05" db="EMBL/GenBank/DDBJ databases">
        <title>Whole genome sequencing for identification of molecular markers to develop diagnostic detection tools for the regulated plant pathogen Lachnellula willkommii.</title>
        <authorList>
            <person name="Giroux E."/>
            <person name="Bilodeau G."/>
        </authorList>
    </citation>
    <scope>NUCLEOTIDE SEQUENCE [LARGE SCALE GENOMIC DNA]</scope>
    <source>
        <strain evidence="3 4">CBS 625.97</strain>
    </source>
</reference>
<dbReference type="PANTHER" id="PTHR12203:SF63">
    <property type="entry name" value="GLYCOSYL TRANSFERASE CAP10 DOMAIN-CONTAINING PROTEIN"/>
    <property type="match status" value="1"/>
</dbReference>